<dbReference type="AlphaFoldDB" id="A0A6A2Y4F5"/>
<feature type="region of interest" description="Disordered" evidence="1">
    <location>
        <begin position="26"/>
        <end position="95"/>
    </location>
</feature>
<dbReference type="EMBL" id="VEPZ02001678">
    <property type="protein sequence ID" value="KAE8663444.1"/>
    <property type="molecule type" value="Genomic_DNA"/>
</dbReference>
<proteinExistence type="predicted"/>
<keyword evidence="3" id="KW-1185">Reference proteome</keyword>
<sequence>MDGIWNELLSNLSDYDEANVTDIPLKCPSSVQNHPGLSGGITVKQSNGSTVQASQSPSTSNARPPPVWPSDWSEEGVSVSHRTTSGDSPRSHGVDGWRWSFWRLRLGRSSGGGGEIAAAAACP</sequence>
<protein>
    <submittedName>
        <fullName evidence="2">Uncharacterized protein</fullName>
    </submittedName>
</protein>
<evidence type="ECO:0000256" key="1">
    <source>
        <dbReference type="SAM" id="MobiDB-lite"/>
    </source>
</evidence>
<evidence type="ECO:0000313" key="3">
    <source>
        <dbReference type="Proteomes" id="UP000436088"/>
    </source>
</evidence>
<organism evidence="2 3">
    <name type="scientific">Hibiscus syriacus</name>
    <name type="common">Rose of Sharon</name>
    <dbReference type="NCBI Taxonomy" id="106335"/>
    <lineage>
        <taxon>Eukaryota</taxon>
        <taxon>Viridiplantae</taxon>
        <taxon>Streptophyta</taxon>
        <taxon>Embryophyta</taxon>
        <taxon>Tracheophyta</taxon>
        <taxon>Spermatophyta</taxon>
        <taxon>Magnoliopsida</taxon>
        <taxon>eudicotyledons</taxon>
        <taxon>Gunneridae</taxon>
        <taxon>Pentapetalae</taxon>
        <taxon>rosids</taxon>
        <taxon>malvids</taxon>
        <taxon>Malvales</taxon>
        <taxon>Malvaceae</taxon>
        <taxon>Malvoideae</taxon>
        <taxon>Hibiscus</taxon>
    </lineage>
</organism>
<evidence type="ECO:0000313" key="2">
    <source>
        <dbReference type="EMBL" id="KAE8663444.1"/>
    </source>
</evidence>
<dbReference type="Proteomes" id="UP000436088">
    <property type="component" value="Unassembled WGS sequence"/>
</dbReference>
<accession>A0A6A2Y4F5</accession>
<comment type="caution">
    <text evidence="2">The sequence shown here is derived from an EMBL/GenBank/DDBJ whole genome shotgun (WGS) entry which is preliminary data.</text>
</comment>
<feature type="compositionally biased region" description="Polar residues" evidence="1">
    <location>
        <begin position="43"/>
        <end position="62"/>
    </location>
</feature>
<reference evidence="2" key="1">
    <citation type="submission" date="2019-09" db="EMBL/GenBank/DDBJ databases">
        <title>Draft genome information of white flower Hibiscus syriacus.</title>
        <authorList>
            <person name="Kim Y.-M."/>
        </authorList>
    </citation>
    <scope>NUCLEOTIDE SEQUENCE [LARGE SCALE GENOMIC DNA]</scope>
    <source>
        <strain evidence="2">YM2019G1</strain>
    </source>
</reference>
<gene>
    <name evidence="2" type="ORF">F3Y22_tig00112977pilonHSYRG00011</name>
</gene>
<name>A0A6A2Y4F5_HIBSY</name>